<dbReference type="PANTHER" id="PTHR28142:SF1">
    <property type="entry name" value="MITOCHONDRIAL INNER MEMBRANE I-AAA PROTEASE SUPERCOMPLEX SUBUNIT MGR3-RELATED"/>
    <property type="match status" value="1"/>
</dbReference>
<keyword evidence="2" id="KW-0812">Transmembrane</keyword>
<evidence type="ECO:0000256" key="2">
    <source>
        <dbReference type="SAM" id="Phobius"/>
    </source>
</evidence>
<evidence type="ECO:0000313" key="3">
    <source>
        <dbReference type="EMBL" id="EMC92374.1"/>
    </source>
</evidence>
<sequence length="456" mass="50437">MSTRQALRPSLGQLLRQSHPPSPSSRCLHTLPKRPLRRPSTQSLHHQLPRHRNASTSNFTHNLRTLFRQNPVSISLAALALLSGVGALIYANILYQTYIVGAFHKYPEPVAKKLRKALYYTNTDPQPAEALKFYKQALEVAAEVGMDPFSDEVIGVRIQVGKLMEDVGQFGKAAQVLEISRGDCLEHVRRLEARKAEVVAGEGSVARRTRILAKCVAMSVKLGELYGSPEVYDREMAEERLVWAVETVLRELQRREGVKASEGITEEQLVEREGKWMSGSETGAALESLAHNYEARSQHYLASPLFLQALSLYPAKDCHTVVLMNNLASSLAQQSPRAAAAAQAYATSRNLSNQPTPSAPAPAQPAMTRESLIQNAQTWAQKSLDVAASIRPPERTEECDVGCAVATHNLGEFAEMLGQRQEARRRYEEAISIARAVGFQEGVQQSQERLRLLQTG</sequence>
<protein>
    <recommendedName>
        <fullName evidence="5">MalT-like TPR region domain-containing protein</fullName>
    </recommendedName>
</protein>
<evidence type="ECO:0000256" key="1">
    <source>
        <dbReference type="SAM" id="MobiDB-lite"/>
    </source>
</evidence>
<organism evidence="3 4">
    <name type="scientific">Baudoinia panamericana (strain UAMH 10762)</name>
    <name type="common">Angels' share fungus</name>
    <name type="synonym">Baudoinia compniacensis (strain UAMH 10762)</name>
    <dbReference type="NCBI Taxonomy" id="717646"/>
    <lineage>
        <taxon>Eukaryota</taxon>
        <taxon>Fungi</taxon>
        <taxon>Dikarya</taxon>
        <taxon>Ascomycota</taxon>
        <taxon>Pezizomycotina</taxon>
        <taxon>Dothideomycetes</taxon>
        <taxon>Dothideomycetidae</taxon>
        <taxon>Mycosphaerellales</taxon>
        <taxon>Teratosphaeriaceae</taxon>
        <taxon>Baudoinia</taxon>
    </lineage>
</organism>
<dbReference type="Proteomes" id="UP000011761">
    <property type="component" value="Unassembled WGS sequence"/>
</dbReference>
<dbReference type="GO" id="GO:0006515">
    <property type="term" value="P:protein quality control for misfolded or incompletely synthesized proteins"/>
    <property type="evidence" value="ECO:0007669"/>
    <property type="project" value="TreeGrafter"/>
</dbReference>
<reference evidence="3 4" key="1">
    <citation type="journal article" date="2012" name="PLoS Pathog.">
        <title>Diverse lifestyles and strategies of plant pathogenesis encoded in the genomes of eighteen Dothideomycetes fungi.</title>
        <authorList>
            <person name="Ohm R.A."/>
            <person name="Feau N."/>
            <person name="Henrissat B."/>
            <person name="Schoch C.L."/>
            <person name="Horwitz B.A."/>
            <person name="Barry K.W."/>
            <person name="Condon B.J."/>
            <person name="Copeland A.C."/>
            <person name="Dhillon B."/>
            <person name="Glaser F."/>
            <person name="Hesse C.N."/>
            <person name="Kosti I."/>
            <person name="LaButti K."/>
            <person name="Lindquist E.A."/>
            <person name="Lucas S."/>
            <person name="Salamov A.A."/>
            <person name="Bradshaw R.E."/>
            <person name="Ciuffetti L."/>
            <person name="Hamelin R.C."/>
            <person name="Kema G.H.J."/>
            <person name="Lawrence C."/>
            <person name="Scott J.A."/>
            <person name="Spatafora J.W."/>
            <person name="Turgeon B.G."/>
            <person name="de Wit P.J.G.M."/>
            <person name="Zhong S."/>
            <person name="Goodwin S.B."/>
            <person name="Grigoriev I.V."/>
        </authorList>
    </citation>
    <scope>NUCLEOTIDE SEQUENCE [LARGE SCALE GENOMIC DNA]</scope>
    <source>
        <strain evidence="3 4">UAMH 10762</strain>
    </source>
</reference>
<dbReference type="STRING" id="717646.M2N0A6"/>
<dbReference type="PANTHER" id="PTHR28142">
    <property type="entry name" value="MITOCHONDRIAL INNER MEMBRANE I-AAA PROTEASE SUPERCOMPLEX SUBUNIT MGR3-RELATED"/>
    <property type="match status" value="1"/>
</dbReference>
<dbReference type="EMBL" id="KB445562">
    <property type="protein sequence ID" value="EMC92374.1"/>
    <property type="molecule type" value="Genomic_DNA"/>
</dbReference>
<keyword evidence="2" id="KW-0472">Membrane</keyword>
<dbReference type="OMA" id="QVAMMLE"/>
<proteinExistence type="predicted"/>
<dbReference type="KEGG" id="bcom:BAUCODRAFT_286968"/>
<dbReference type="CDD" id="cd24145">
    <property type="entry name" value="Mgr3-like"/>
    <property type="match status" value="1"/>
</dbReference>
<dbReference type="HOGENOM" id="CLU_027223_1_0_1"/>
<dbReference type="AlphaFoldDB" id="M2N0A6"/>
<dbReference type="SUPFAM" id="SSF48452">
    <property type="entry name" value="TPR-like"/>
    <property type="match status" value="1"/>
</dbReference>
<keyword evidence="2" id="KW-1133">Transmembrane helix</keyword>
<dbReference type="RefSeq" id="XP_007680743.1">
    <property type="nucleotide sequence ID" value="XM_007682553.1"/>
</dbReference>
<accession>M2N0A6</accession>
<keyword evidence="4" id="KW-1185">Reference proteome</keyword>
<feature type="region of interest" description="Disordered" evidence="1">
    <location>
        <begin position="1"/>
        <end position="55"/>
    </location>
</feature>
<feature type="transmembrane region" description="Helical" evidence="2">
    <location>
        <begin position="74"/>
        <end position="95"/>
    </location>
</feature>
<dbReference type="InterPro" id="IPR040201">
    <property type="entry name" value="Mrg3-like"/>
</dbReference>
<evidence type="ECO:0000313" key="4">
    <source>
        <dbReference type="Proteomes" id="UP000011761"/>
    </source>
</evidence>
<evidence type="ECO:0008006" key="5">
    <source>
        <dbReference type="Google" id="ProtNLM"/>
    </source>
</evidence>
<dbReference type="eggNOG" id="ENOG502RZH4">
    <property type="taxonomic scope" value="Eukaryota"/>
</dbReference>
<dbReference type="InterPro" id="IPR011990">
    <property type="entry name" value="TPR-like_helical_dom_sf"/>
</dbReference>
<feature type="region of interest" description="Disordered" evidence="1">
    <location>
        <begin position="343"/>
        <end position="364"/>
    </location>
</feature>
<dbReference type="Gene3D" id="1.25.40.10">
    <property type="entry name" value="Tetratricopeptide repeat domain"/>
    <property type="match status" value="1"/>
</dbReference>
<dbReference type="GO" id="GO:0051787">
    <property type="term" value="F:misfolded protein binding"/>
    <property type="evidence" value="ECO:0007669"/>
    <property type="project" value="TreeGrafter"/>
</dbReference>
<dbReference type="OrthoDB" id="10050400at2759"/>
<gene>
    <name evidence="3" type="ORF">BAUCODRAFT_286968</name>
</gene>
<name>M2N0A6_BAUPA</name>
<dbReference type="GeneID" id="19110750"/>
<dbReference type="GO" id="GO:0031942">
    <property type="term" value="C:i-AAA complex"/>
    <property type="evidence" value="ECO:0007669"/>
    <property type="project" value="TreeGrafter"/>
</dbReference>